<evidence type="ECO:0000259" key="2">
    <source>
        <dbReference type="PROSITE" id="PS51082"/>
    </source>
</evidence>
<sequence>MAWVGHPILDEIKTGIRLKPTKTVDKSAPIIFVDGEKKNRIDRGSCPPPAPPLNSSLAPPAPPVPRASSSSPTVSTLRERKNSAADRGKLLESIRGGVRLRKTMTKDKSAPVLQSEIHQEEPRNSQKQINGYPRSASEESDYNGRSLHDDVYSSTYANDPRKQADFVFQESDLYVTEEKLQKEIPTGKAALGKSIFDSPEQNVSPPSFIPEHQRKLSLNSYLRADPRPAGRPDASFDEAALKVTSEALRREIPAGTASGKIARFANGEVGQTNSLPRIRFKPGQLRSPFHESDTNLAKQPTDEGSGGTLPRAKSPSTGFLTQRIARPLDAEKSRPYSPATQPRSSSISTPPFARNLFDFPNNKTELRDTQQQQQQQQQKLRSPPPSKSSTKPYESIYPQEYERSVSPYKSTQVRSTLVTPAMALGSQSPKITTYRAIPSNNPPVSNGDTKAAERVTSITPKPDPRSATILNSRPQSVTPVFGERVQSLENQRRPQSVTPQRAISHDQWVTVTSPTVKNPLNGGFPRGRAEKDHIVYTVHNGEPKAQPSQPVSQSSPRARSTSRPAWREQNGTPANGYTYTGNPSSSTFTYSQPQQQKPQPVTYTPVNFSPSARQPRNLMHARSASEMSRPIAVRTDFLPSSPLQSIEPSPVSPLRPLEVRDVHTSPMVSTPRKSPFPSNSSSQQSSSSWRNETQQNATRSTRHNGRASSPESSMSSQQSPFIAQSG</sequence>
<proteinExistence type="predicted"/>
<evidence type="ECO:0000313" key="3">
    <source>
        <dbReference type="Proteomes" id="UP000887575"/>
    </source>
</evidence>
<evidence type="ECO:0000256" key="1">
    <source>
        <dbReference type="SAM" id="MobiDB-lite"/>
    </source>
</evidence>
<feature type="compositionally biased region" description="Low complexity" evidence="1">
    <location>
        <begin position="675"/>
        <end position="688"/>
    </location>
</feature>
<keyword evidence="3" id="KW-1185">Reference proteome</keyword>
<organism evidence="3 4">
    <name type="scientific">Mesorhabditis belari</name>
    <dbReference type="NCBI Taxonomy" id="2138241"/>
    <lineage>
        <taxon>Eukaryota</taxon>
        <taxon>Metazoa</taxon>
        <taxon>Ecdysozoa</taxon>
        <taxon>Nematoda</taxon>
        <taxon>Chromadorea</taxon>
        <taxon>Rhabditida</taxon>
        <taxon>Rhabditina</taxon>
        <taxon>Rhabditomorpha</taxon>
        <taxon>Rhabditoidea</taxon>
        <taxon>Rhabditidae</taxon>
        <taxon>Mesorhabditinae</taxon>
        <taxon>Mesorhabditis</taxon>
    </lineage>
</organism>
<feature type="region of interest" description="Disordered" evidence="1">
    <location>
        <begin position="639"/>
        <end position="726"/>
    </location>
</feature>
<feature type="region of interest" description="Disordered" evidence="1">
    <location>
        <begin position="540"/>
        <end position="627"/>
    </location>
</feature>
<feature type="compositionally biased region" description="Low complexity" evidence="1">
    <location>
        <begin position="66"/>
        <end position="76"/>
    </location>
</feature>
<feature type="compositionally biased region" description="Low complexity" evidence="1">
    <location>
        <begin position="545"/>
        <end position="564"/>
    </location>
</feature>
<feature type="compositionally biased region" description="Low complexity" evidence="1">
    <location>
        <begin position="708"/>
        <end position="720"/>
    </location>
</feature>
<protein>
    <recommendedName>
        <fullName evidence="2">WH2 domain-containing protein</fullName>
    </recommendedName>
</protein>
<evidence type="ECO:0000313" key="4">
    <source>
        <dbReference type="WBParaSite" id="MBELARI_LOCUS19038"/>
    </source>
</evidence>
<feature type="domain" description="WH2" evidence="2">
    <location>
        <begin position="86"/>
        <end position="103"/>
    </location>
</feature>
<feature type="compositionally biased region" description="Polar residues" evidence="1">
    <location>
        <begin position="689"/>
        <end position="699"/>
    </location>
</feature>
<feature type="region of interest" description="Disordered" evidence="1">
    <location>
        <begin position="273"/>
        <end position="402"/>
    </location>
</feature>
<dbReference type="GO" id="GO:0003779">
    <property type="term" value="F:actin binding"/>
    <property type="evidence" value="ECO:0007669"/>
    <property type="project" value="InterPro"/>
</dbReference>
<dbReference type="PROSITE" id="PS51082">
    <property type="entry name" value="WH2"/>
    <property type="match status" value="1"/>
</dbReference>
<feature type="region of interest" description="Disordered" evidence="1">
    <location>
        <begin position="35"/>
        <end position="162"/>
    </location>
</feature>
<name>A0AAF3EZV9_9BILA</name>
<dbReference type="InterPro" id="IPR003124">
    <property type="entry name" value="WH2_dom"/>
</dbReference>
<dbReference type="Pfam" id="PF02205">
    <property type="entry name" value="WH2"/>
    <property type="match status" value="2"/>
</dbReference>
<dbReference type="WBParaSite" id="MBELARI_LOCUS19038">
    <property type="protein sequence ID" value="MBELARI_LOCUS19038"/>
    <property type="gene ID" value="MBELARI_LOCUS19038"/>
</dbReference>
<feature type="compositionally biased region" description="Basic and acidic residues" evidence="1">
    <location>
        <begin position="77"/>
        <end position="92"/>
    </location>
</feature>
<reference evidence="4" key="1">
    <citation type="submission" date="2024-02" db="UniProtKB">
        <authorList>
            <consortium name="WormBaseParasite"/>
        </authorList>
    </citation>
    <scope>IDENTIFICATION</scope>
</reference>
<dbReference type="SMART" id="SM00246">
    <property type="entry name" value="WH2"/>
    <property type="match status" value="2"/>
</dbReference>
<dbReference type="AlphaFoldDB" id="A0AAF3EZV9"/>
<feature type="compositionally biased region" description="Polar residues" evidence="1">
    <location>
        <begin position="569"/>
        <end position="614"/>
    </location>
</feature>
<feature type="compositionally biased region" description="Polar residues" evidence="1">
    <location>
        <begin position="338"/>
        <end position="349"/>
    </location>
</feature>
<accession>A0AAF3EZV9</accession>
<dbReference type="Proteomes" id="UP000887575">
    <property type="component" value="Unassembled WGS sequence"/>
</dbReference>